<keyword evidence="4 6" id="KW-0288">FMN</keyword>
<feature type="domain" description="FMN-binding" evidence="7">
    <location>
        <begin position="86"/>
        <end position="177"/>
    </location>
</feature>
<dbReference type="GO" id="GO:0010181">
    <property type="term" value="F:FMN binding"/>
    <property type="evidence" value="ECO:0007669"/>
    <property type="project" value="InterPro"/>
</dbReference>
<evidence type="ECO:0000256" key="5">
    <source>
        <dbReference type="ARBA" id="ARBA00022982"/>
    </source>
</evidence>
<dbReference type="GO" id="GO:0009055">
    <property type="term" value="F:electron transfer activity"/>
    <property type="evidence" value="ECO:0007669"/>
    <property type="project" value="InterPro"/>
</dbReference>
<comment type="caution">
    <text evidence="8">The sequence shown here is derived from an EMBL/GenBank/DDBJ whole genome shotgun (WGS) entry which is preliminary data.</text>
</comment>
<dbReference type="Pfam" id="PF04205">
    <property type="entry name" value="FMN_bind"/>
    <property type="match status" value="1"/>
</dbReference>
<comment type="subunit">
    <text evidence="6">The complex is composed of six subunits: RnfA, RnfB, RnfC, RnfD, RnfE and RnfG.</text>
</comment>
<sequence>MKKSYHMILTLTLVGIISSGALVGIYKYTQPMIKANQRKALEEAIFQVLPDAKSFKTIKKDKREIYQGIDSSGKIVGYAFVGEGPGYQGIIKVMIGVDPEFEKTLGIEVLESVETPGLGQKITMSFFRDQFHNLVIKPFVKLVKKKPVAPNEIQAITGATISSQAVVDIVNSTTSKVRALLGK</sequence>
<comment type="similarity">
    <text evidence="6">Belongs to the RnfG family.</text>
</comment>
<keyword evidence="3 6" id="KW-0285">Flavoprotein</keyword>
<dbReference type="GO" id="GO:0005886">
    <property type="term" value="C:plasma membrane"/>
    <property type="evidence" value="ECO:0007669"/>
    <property type="project" value="UniProtKB-SubCell"/>
</dbReference>
<evidence type="ECO:0000256" key="3">
    <source>
        <dbReference type="ARBA" id="ARBA00022630"/>
    </source>
</evidence>
<gene>
    <name evidence="6" type="primary">rnfG</name>
    <name evidence="8" type="ORF">ENL39_03175</name>
</gene>
<evidence type="ECO:0000313" key="8">
    <source>
        <dbReference type="EMBL" id="HHF98472.1"/>
    </source>
</evidence>
<evidence type="ECO:0000256" key="4">
    <source>
        <dbReference type="ARBA" id="ARBA00022643"/>
    </source>
</evidence>
<dbReference type="InterPro" id="IPR010209">
    <property type="entry name" value="Ion_transpt_RnfG/RsxG"/>
</dbReference>
<dbReference type="HAMAP" id="MF_00479">
    <property type="entry name" value="RsxG_RnfG"/>
    <property type="match status" value="1"/>
</dbReference>
<keyword evidence="6" id="KW-1278">Translocase</keyword>
<dbReference type="PANTHER" id="PTHR36118">
    <property type="entry name" value="ION-TRANSLOCATING OXIDOREDUCTASE COMPLEX SUBUNIT G"/>
    <property type="match status" value="1"/>
</dbReference>
<dbReference type="PIRSF" id="PIRSF006091">
    <property type="entry name" value="E_trnsport_RnfG"/>
    <property type="match status" value="1"/>
</dbReference>
<keyword evidence="6" id="KW-0812">Transmembrane</keyword>
<keyword evidence="1 6" id="KW-0813">Transport</keyword>
<proteinExistence type="inferred from homology"/>
<dbReference type="AlphaFoldDB" id="A0A7V5LYT6"/>
<reference evidence="8" key="1">
    <citation type="journal article" date="2020" name="mSystems">
        <title>Genome- and Community-Level Interaction Insights into Carbon Utilization and Element Cycling Functions of Hydrothermarchaeota in Hydrothermal Sediment.</title>
        <authorList>
            <person name="Zhou Z."/>
            <person name="Liu Y."/>
            <person name="Xu W."/>
            <person name="Pan J."/>
            <person name="Luo Z.H."/>
            <person name="Li M."/>
        </authorList>
    </citation>
    <scope>NUCLEOTIDE SEQUENCE [LARGE SCALE GENOMIC DNA]</scope>
    <source>
        <strain evidence="8">HyVt-92</strain>
    </source>
</reference>
<dbReference type="PANTHER" id="PTHR36118:SF1">
    <property type="entry name" value="ION-TRANSLOCATING OXIDOREDUCTASE COMPLEX SUBUNIT G"/>
    <property type="match status" value="1"/>
</dbReference>
<dbReference type="EC" id="7.-.-.-" evidence="6"/>
<evidence type="ECO:0000259" key="7">
    <source>
        <dbReference type="SMART" id="SM00900"/>
    </source>
</evidence>
<evidence type="ECO:0000256" key="2">
    <source>
        <dbReference type="ARBA" id="ARBA00022553"/>
    </source>
</evidence>
<keyword evidence="6" id="KW-0472">Membrane</keyword>
<comment type="function">
    <text evidence="6">Part of a membrane-bound complex that couples electron transfer with translocation of ions across the membrane.</text>
</comment>
<dbReference type="InterPro" id="IPR007329">
    <property type="entry name" value="FMN-bd"/>
</dbReference>
<feature type="modified residue" description="FMN phosphoryl threonine" evidence="6">
    <location>
        <position position="160"/>
    </location>
</feature>
<dbReference type="GO" id="GO:0022900">
    <property type="term" value="P:electron transport chain"/>
    <property type="evidence" value="ECO:0007669"/>
    <property type="project" value="UniProtKB-UniRule"/>
</dbReference>
<keyword evidence="6" id="KW-1133">Transmembrane helix</keyword>
<accession>A0A7V5LYT6</accession>
<comment type="cofactor">
    <cofactor evidence="6">
        <name>FMN</name>
        <dbReference type="ChEBI" id="CHEBI:58210"/>
    </cofactor>
</comment>
<dbReference type="NCBIfam" id="TIGR01947">
    <property type="entry name" value="rnfG"/>
    <property type="match status" value="1"/>
</dbReference>
<dbReference type="SMART" id="SM00900">
    <property type="entry name" value="FMN_bind"/>
    <property type="match status" value="1"/>
</dbReference>
<keyword evidence="6" id="KW-1003">Cell membrane</keyword>
<keyword evidence="2 6" id="KW-0597">Phosphoprotein</keyword>
<keyword evidence="5 6" id="KW-0249">Electron transport</keyword>
<evidence type="ECO:0000256" key="6">
    <source>
        <dbReference type="HAMAP-Rule" id="MF_00479"/>
    </source>
</evidence>
<evidence type="ECO:0000256" key="1">
    <source>
        <dbReference type="ARBA" id="ARBA00022448"/>
    </source>
</evidence>
<comment type="subcellular location">
    <subcellularLocation>
        <location evidence="6">Cell membrane</location>
        <topology evidence="6">Single-pass membrane protein</topology>
    </subcellularLocation>
</comment>
<organism evidence="8">
    <name type="scientific">Aerophobetes bacterium</name>
    <dbReference type="NCBI Taxonomy" id="2030807"/>
    <lineage>
        <taxon>Bacteria</taxon>
        <taxon>Candidatus Aerophobota</taxon>
    </lineage>
</organism>
<protein>
    <recommendedName>
        <fullName evidence="6">Ion-translocating oxidoreductase complex subunit G</fullName>
        <ecNumber evidence="6">7.-.-.-</ecNumber>
    </recommendedName>
    <alternativeName>
        <fullName evidence="6">Rnf electron transport complex subunit G</fullName>
    </alternativeName>
</protein>
<dbReference type="EMBL" id="DRTT01000092">
    <property type="protein sequence ID" value="HHF98472.1"/>
    <property type="molecule type" value="Genomic_DNA"/>
</dbReference>
<dbReference type="Proteomes" id="UP000886070">
    <property type="component" value="Unassembled WGS sequence"/>
</dbReference>
<name>A0A7V5LYT6_UNCAE</name>